<proteinExistence type="predicted"/>
<dbReference type="Proteomes" id="UP000320513">
    <property type="component" value="Unassembled WGS sequence"/>
</dbReference>
<dbReference type="EMBL" id="VMQU01000150">
    <property type="protein sequence ID" value="TVS83325.1"/>
    <property type="molecule type" value="Genomic_DNA"/>
</dbReference>
<gene>
    <name evidence="3" type="ORF">FPZ47_23870</name>
</gene>
<evidence type="ECO:0000313" key="3">
    <source>
        <dbReference type="EMBL" id="TVS83325.1"/>
    </source>
</evidence>
<keyword evidence="4" id="KW-1185">Reference proteome</keyword>
<protein>
    <submittedName>
        <fullName evidence="3">DUF4157 domain-containing protein</fullName>
    </submittedName>
</protein>
<feature type="compositionally biased region" description="Polar residues" evidence="1">
    <location>
        <begin position="1"/>
        <end position="10"/>
    </location>
</feature>
<comment type="caution">
    <text evidence="3">The sequence shown here is derived from an EMBL/GenBank/DDBJ whole genome shotgun (WGS) entry which is preliminary data.</text>
</comment>
<evidence type="ECO:0000313" key="4">
    <source>
        <dbReference type="Proteomes" id="UP000320513"/>
    </source>
</evidence>
<dbReference type="AlphaFoldDB" id="A0A557XCT9"/>
<dbReference type="OrthoDB" id="5242307at2"/>
<accession>A0A557XCT9</accession>
<feature type="domain" description="eCIS core" evidence="2">
    <location>
        <begin position="152"/>
        <end position="188"/>
    </location>
</feature>
<name>A0A557XCT9_9MYCO</name>
<dbReference type="InterPro" id="IPR025295">
    <property type="entry name" value="eCIS_core_dom"/>
</dbReference>
<evidence type="ECO:0000259" key="2">
    <source>
        <dbReference type="Pfam" id="PF13699"/>
    </source>
</evidence>
<reference evidence="3 4" key="1">
    <citation type="submission" date="2019-07" db="EMBL/GenBank/DDBJ databases">
        <title>New Mycobacterium species.</title>
        <authorList>
            <person name="Tortoli E."/>
            <person name="Ghielmetti G."/>
            <person name="Friedel U."/>
            <person name="Trovato A."/>
        </authorList>
    </citation>
    <scope>NUCLEOTIDE SEQUENCE [LARGE SCALE GENOMIC DNA]</scope>
    <source>
        <strain evidence="3 4">16-83</strain>
    </source>
</reference>
<feature type="region of interest" description="Disordered" evidence="1">
    <location>
        <begin position="1"/>
        <end position="23"/>
    </location>
</feature>
<sequence length="319" mass="32731">MPRARSTTPVATRRPGAHPDTARRRRLSTPLAWLFVAEVVVAAAVPPCPSPAVPARPAGHPVADAPAAVVEGHTVRLIGRGGPSGDRLLAGIAADAAAAVRRVNAFWGADWPRDVAVVAAGSDAEFRAAAGGGPAAQWADIAAVTVADRVDPAHRVAVGQRIVFAPGAAAMSASALRIVLAHELFHYAARPDTALDAPRWLTEGVADFVARPATPVPADGAAGPSALPSDADLDAAGPQRSAAYDRAWWFARFVADAYGGAATLRAFYVATCGAGHTDLPTAVRDVLGTDPPGLLARWQRWLAAPAASGRSRTPGRPAG</sequence>
<organism evidence="3 4">
    <name type="scientific">Mycobacterium helveticum</name>
    <dbReference type="NCBI Taxonomy" id="2592811"/>
    <lineage>
        <taxon>Bacteria</taxon>
        <taxon>Bacillati</taxon>
        <taxon>Actinomycetota</taxon>
        <taxon>Actinomycetes</taxon>
        <taxon>Mycobacteriales</taxon>
        <taxon>Mycobacteriaceae</taxon>
        <taxon>Mycobacterium</taxon>
    </lineage>
</organism>
<dbReference type="Pfam" id="PF13699">
    <property type="entry name" value="eCIS_core"/>
    <property type="match status" value="1"/>
</dbReference>
<evidence type="ECO:0000256" key="1">
    <source>
        <dbReference type="SAM" id="MobiDB-lite"/>
    </source>
</evidence>